<dbReference type="Proteomes" id="UP001054252">
    <property type="component" value="Unassembled WGS sequence"/>
</dbReference>
<comment type="caution">
    <text evidence="1">The sequence shown here is derived from an EMBL/GenBank/DDBJ whole genome shotgun (WGS) entry which is preliminary data.</text>
</comment>
<organism evidence="1 2">
    <name type="scientific">Rubroshorea leprosula</name>
    <dbReference type="NCBI Taxonomy" id="152421"/>
    <lineage>
        <taxon>Eukaryota</taxon>
        <taxon>Viridiplantae</taxon>
        <taxon>Streptophyta</taxon>
        <taxon>Embryophyta</taxon>
        <taxon>Tracheophyta</taxon>
        <taxon>Spermatophyta</taxon>
        <taxon>Magnoliopsida</taxon>
        <taxon>eudicotyledons</taxon>
        <taxon>Gunneridae</taxon>
        <taxon>Pentapetalae</taxon>
        <taxon>rosids</taxon>
        <taxon>malvids</taxon>
        <taxon>Malvales</taxon>
        <taxon>Dipterocarpaceae</taxon>
        <taxon>Rubroshorea</taxon>
    </lineage>
</organism>
<evidence type="ECO:0000313" key="1">
    <source>
        <dbReference type="EMBL" id="GKV34657.1"/>
    </source>
</evidence>
<gene>
    <name evidence="1" type="ORF">SLEP1_g43015</name>
</gene>
<protein>
    <submittedName>
        <fullName evidence="1">Uncharacterized protein</fullName>
    </submittedName>
</protein>
<sequence>MTYHRMKDALIQMIKGVLKEPTAVLVVVLFGDRPPTLSKKDVTFTPFYSILDHSQP</sequence>
<dbReference type="EMBL" id="BPVZ01000106">
    <property type="protein sequence ID" value="GKV34657.1"/>
    <property type="molecule type" value="Genomic_DNA"/>
</dbReference>
<keyword evidence="2" id="KW-1185">Reference proteome</keyword>
<dbReference type="AlphaFoldDB" id="A0AAV5LCC3"/>
<accession>A0AAV5LCC3</accession>
<proteinExistence type="predicted"/>
<reference evidence="1 2" key="1">
    <citation type="journal article" date="2021" name="Commun. Biol.">
        <title>The genome of Shorea leprosula (Dipterocarpaceae) highlights the ecological relevance of drought in aseasonal tropical rainforests.</title>
        <authorList>
            <person name="Ng K.K.S."/>
            <person name="Kobayashi M.J."/>
            <person name="Fawcett J.A."/>
            <person name="Hatakeyama M."/>
            <person name="Paape T."/>
            <person name="Ng C.H."/>
            <person name="Ang C.C."/>
            <person name="Tnah L.H."/>
            <person name="Lee C.T."/>
            <person name="Nishiyama T."/>
            <person name="Sese J."/>
            <person name="O'Brien M.J."/>
            <person name="Copetti D."/>
            <person name="Mohd Noor M.I."/>
            <person name="Ong R.C."/>
            <person name="Putra M."/>
            <person name="Sireger I.Z."/>
            <person name="Indrioko S."/>
            <person name="Kosugi Y."/>
            <person name="Izuno A."/>
            <person name="Isagi Y."/>
            <person name="Lee S.L."/>
            <person name="Shimizu K.K."/>
        </authorList>
    </citation>
    <scope>NUCLEOTIDE SEQUENCE [LARGE SCALE GENOMIC DNA]</scope>
    <source>
        <strain evidence="1">214</strain>
    </source>
</reference>
<evidence type="ECO:0000313" key="2">
    <source>
        <dbReference type="Proteomes" id="UP001054252"/>
    </source>
</evidence>
<name>A0AAV5LCC3_9ROSI</name>